<organism evidence="11 12">
    <name type="scientific">Astatotilapia calliptera</name>
    <name type="common">Eastern happy</name>
    <name type="synonym">Chromis callipterus</name>
    <dbReference type="NCBI Taxonomy" id="8154"/>
    <lineage>
        <taxon>Eukaryota</taxon>
        <taxon>Metazoa</taxon>
        <taxon>Chordata</taxon>
        <taxon>Craniata</taxon>
        <taxon>Vertebrata</taxon>
        <taxon>Euteleostomi</taxon>
        <taxon>Actinopterygii</taxon>
        <taxon>Neopterygii</taxon>
        <taxon>Teleostei</taxon>
        <taxon>Neoteleostei</taxon>
        <taxon>Acanthomorphata</taxon>
        <taxon>Ovalentaria</taxon>
        <taxon>Cichlomorphae</taxon>
        <taxon>Cichliformes</taxon>
        <taxon>Cichlidae</taxon>
        <taxon>African cichlids</taxon>
        <taxon>Pseudocrenilabrinae</taxon>
        <taxon>Haplochromini</taxon>
        <taxon>Astatotilapia</taxon>
    </lineage>
</organism>
<dbReference type="InterPro" id="IPR044202">
    <property type="entry name" value="LETM1/MDM38-like"/>
</dbReference>
<keyword evidence="12" id="KW-1185">Reference proteome</keyword>
<dbReference type="AlphaFoldDB" id="A0AAX7SJR9"/>
<gene>
    <name evidence="11" type="primary">LETM2</name>
</gene>
<evidence type="ECO:0000256" key="1">
    <source>
        <dbReference type="ARBA" id="ARBA00004434"/>
    </source>
</evidence>
<keyword evidence="3" id="KW-0999">Mitochondrion inner membrane</keyword>
<evidence type="ECO:0000313" key="12">
    <source>
        <dbReference type="Proteomes" id="UP000265100"/>
    </source>
</evidence>
<keyword evidence="6 9" id="KW-0472">Membrane</keyword>
<reference evidence="11" key="2">
    <citation type="submission" date="2025-08" db="UniProtKB">
        <authorList>
            <consortium name="Ensembl"/>
        </authorList>
    </citation>
    <scope>IDENTIFICATION</scope>
</reference>
<evidence type="ECO:0000256" key="8">
    <source>
        <dbReference type="SAM" id="MobiDB-lite"/>
    </source>
</evidence>
<dbReference type="PANTHER" id="PTHR14009">
    <property type="entry name" value="LEUCINE ZIPPER-EF-HAND CONTAINING TRANSMEMBRANE PROTEIN"/>
    <property type="match status" value="1"/>
</dbReference>
<evidence type="ECO:0000256" key="7">
    <source>
        <dbReference type="PROSITE-ProRule" id="PRU01094"/>
    </source>
</evidence>
<keyword evidence="4 9" id="KW-1133">Transmembrane helix</keyword>
<dbReference type="PANTHER" id="PTHR14009:SF7">
    <property type="entry name" value="LETM1 DOMAIN-CONTAINING PROTEIN LETM2, MITOCHONDRIAL"/>
    <property type="match status" value="1"/>
</dbReference>
<dbReference type="Pfam" id="PF07766">
    <property type="entry name" value="LETM1_RBD"/>
    <property type="match status" value="1"/>
</dbReference>
<sequence>MAVFSHQVLLAVTRSRGSYLLSKRHSCSSLSSKAYLHVVPPCHVSPSFPLRSSRYGHHHCFRGHPLGRSHSSVLLTRSLHSSGVWLQDIKQEDTKTSPLPPPAAAHDASSGDKKDSPAAAPQSQPPSAAPPAPTATVAPVKDKALVKKSLYQRFVDELKHYYNGFRLLGIDTKIAGRMVWRLLHGQVLTRRERRRLMRTCADLFRLVPFMVFIIVPFMEFLLPVFLKLFPEMLPSTFETETKKEEKQKKGLAAKLELAKFLQETIAEMARRNKAKSDDEAQRFSKYVQEVRGTGEQPQTKDIVRFSKLFEDELTLEHLERPQLVALCKLLELQPIGTNNLLRFQLMMKLRAIKSDDEMIAAEGVAAMSVSELQAACRIRGMRSLGLTTDQLREQMQQWLDLHLNENVPPSLLLLSRAMYLTDLKPKPHVIPPVPKIEAEEVRDKAPAVSDKPLTPAEVLQAKAAIEGTQKSKISANGV</sequence>
<accession>A0AAX7SJR9</accession>
<reference evidence="11" key="1">
    <citation type="submission" date="2018-05" db="EMBL/GenBank/DDBJ databases">
        <authorList>
            <person name="Datahose"/>
        </authorList>
    </citation>
    <scope>NUCLEOTIDE SEQUENCE</scope>
</reference>
<dbReference type="GO" id="GO:0030003">
    <property type="term" value="P:intracellular monoatomic cation homeostasis"/>
    <property type="evidence" value="ECO:0007669"/>
    <property type="project" value="TreeGrafter"/>
</dbReference>
<evidence type="ECO:0000259" key="10">
    <source>
        <dbReference type="PROSITE" id="PS51758"/>
    </source>
</evidence>
<evidence type="ECO:0000256" key="2">
    <source>
        <dbReference type="ARBA" id="ARBA00022692"/>
    </source>
</evidence>
<dbReference type="GeneTree" id="ENSGT00950000183167"/>
<dbReference type="GO" id="GO:0005743">
    <property type="term" value="C:mitochondrial inner membrane"/>
    <property type="evidence" value="ECO:0007669"/>
    <property type="project" value="UniProtKB-SubCell"/>
</dbReference>
<dbReference type="GO" id="GO:0043022">
    <property type="term" value="F:ribosome binding"/>
    <property type="evidence" value="ECO:0007669"/>
    <property type="project" value="InterPro"/>
</dbReference>
<keyword evidence="2 9" id="KW-0812">Transmembrane</keyword>
<evidence type="ECO:0000256" key="4">
    <source>
        <dbReference type="ARBA" id="ARBA00022989"/>
    </source>
</evidence>
<dbReference type="PROSITE" id="PS51758">
    <property type="entry name" value="LETM1_RBD"/>
    <property type="match status" value="1"/>
</dbReference>
<evidence type="ECO:0000256" key="9">
    <source>
        <dbReference type="SAM" id="Phobius"/>
    </source>
</evidence>
<reference evidence="11" key="3">
    <citation type="submission" date="2025-09" db="UniProtKB">
        <authorList>
            <consortium name="Ensembl"/>
        </authorList>
    </citation>
    <scope>IDENTIFICATION</scope>
</reference>
<name>A0AAX7SJR9_ASTCA</name>
<evidence type="ECO:0000256" key="6">
    <source>
        <dbReference type="ARBA" id="ARBA00023136"/>
    </source>
</evidence>
<feature type="region of interest" description="Disordered" evidence="8">
    <location>
        <begin position="92"/>
        <end position="136"/>
    </location>
</feature>
<proteinExistence type="predicted"/>
<feature type="transmembrane region" description="Helical" evidence="9">
    <location>
        <begin position="203"/>
        <end position="226"/>
    </location>
</feature>
<feature type="domain" description="Letm1 RBD" evidence="10">
    <location>
        <begin position="249"/>
        <end position="461"/>
    </location>
</feature>
<comment type="subcellular location">
    <subcellularLocation>
        <location evidence="1">Mitochondrion inner membrane</location>
        <topology evidence="1">Single-pass membrane protein</topology>
    </subcellularLocation>
</comment>
<dbReference type="Ensembl" id="ENSACLT00000068966.1">
    <property type="protein sequence ID" value="ENSACLP00000043935.1"/>
    <property type="gene ID" value="ENSACLG00000011580.2"/>
</dbReference>
<feature type="compositionally biased region" description="Pro residues" evidence="8">
    <location>
        <begin position="123"/>
        <end position="133"/>
    </location>
</feature>
<dbReference type="Proteomes" id="UP000265100">
    <property type="component" value="Chromosome 12"/>
</dbReference>
<evidence type="ECO:0000313" key="11">
    <source>
        <dbReference type="Ensembl" id="ENSACLP00000043935.1"/>
    </source>
</evidence>
<evidence type="ECO:0000256" key="5">
    <source>
        <dbReference type="ARBA" id="ARBA00023128"/>
    </source>
</evidence>
<evidence type="ECO:0000256" key="3">
    <source>
        <dbReference type="ARBA" id="ARBA00022792"/>
    </source>
</evidence>
<keyword evidence="5 7" id="KW-0496">Mitochondrion</keyword>
<dbReference type="InterPro" id="IPR033122">
    <property type="entry name" value="LETM1-like_RBD"/>
</dbReference>
<protein>
    <recommendedName>
        <fullName evidence="10">Letm1 RBD domain-containing protein</fullName>
    </recommendedName>
</protein>